<protein>
    <recommendedName>
        <fullName evidence="4">Mug135-like C-terminal domain-containing protein</fullName>
    </recommendedName>
</protein>
<feature type="coiled-coil region" evidence="2">
    <location>
        <begin position="62"/>
        <end position="130"/>
    </location>
</feature>
<dbReference type="OMA" id="QEFVQHR"/>
<evidence type="ECO:0000256" key="1">
    <source>
        <dbReference type="ARBA" id="ARBA00005788"/>
    </source>
</evidence>
<organism evidence="5 6">
    <name type="scientific">Grifola frondosa</name>
    <name type="common">Maitake</name>
    <name type="synonym">Polyporus frondosus</name>
    <dbReference type="NCBI Taxonomy" id="5627"/>
    <lineage>
        <taxon>Eukaryota</taxon>
        <taxon>Fungi</taxon>
        <taxon>Dikarya</taxon>
        <taxon>Basidiomycota</taxon>
        <taxon>Agaricomycotina</taxon>
        <taxon>Agaricomycetes</taxon>
        <taxon>Polyporales</taxon>
        <taxon>Grifolaceae</taxon>
        <taxon>Grifola</taxon>
    </lineage>
</organism>
<feature type="region of interest" description="Disordered" evidence="3">
    <location>
        <begin position="1"/>
        <end position="24"/>
    </location>
</feature>
<dbReference type="Proteomes" id="UP000092993">
    <property type="component" value="Unassembled WGS sequence"/>
</dbReference>
<sequence length="268" mass="29821">MLQAQIRPPHNNAGVLRPPTPELPPDDDTICGAIRYHTSLWNVYQKPFPGAPEVTKAVLADAAKFEARIIEASCRNEDIQDNHNVPAWAAALTQEFRGVRTELTQLRADVNQLRANQDDLRNNVAQLQTSLRNDVAQLQTTSNGLRTDVAQLQTTTNGLRTDVTELRTAMVDVKSTLHEINTYMASNRNQTLGLNNLAEVPFPDGRHPWGMQYHGQHQLPPLTSKADVEGLSEAQRKAYLKGYYPNIVVPATLQEQQSAIMSAIGCYF</sequence>
<name>A0A1C7LUH8_GRIFR</name>
<dbReference type="Gene3D" id="1.20.5.170">
    <property type="match status" value="1"/>
</dbReference>
<feature type="domain" description="Mug135-like C-terminal" evidence="4">
    <location>
        <begin position="186"/>
        <end position="266"/>
    </location>
</feature>
<keyword evidence="2" id="KW-0175">Coiled coil</keyword>
<dbReference type="STRING" id="5627.A0A1C7LUH8"/>
<evidence type="ECO:0000313" key="5">
    <source>
        <dbReference type="EMBL" id="OBZ67856.1"/>
    </source>
</evidence>
<evidence type="ECO:0000259" key="4">
    <source>
        <dbReference type="Pfam" id="PF08593"/>
    </source>
</evidence>
<dbReference type="AlphaFoldDB" id="A0A1C7LUH8"/>
<accession>A0A1C7LUH8</accession>
<reference evidence="5 6" key="1">
    <citation type="submission" date="2016-03" db="EMBL/GenBank/DDBJ databases">
        <title>Whole genome sequencing of Grifola frondosa 9006-11.</title>
        <authorList>
            <person name="Min B."/>
            <person name="Park H."/>
            <person name="Kim J.-G."/>
            <person name="Cho H."/>
            <person name="Oh Y.-L."/>
            <person name="Kong W.-S."/>
            <person name="Choi I.-G."/>
        </authorList>
    </citation>
    <scope>NUCLEOTIDE SEQUENCE [LARGE SCALE GENOMIC DNA]</scope>
    <source>
        <strain evidence="5 6">9006-11</strain>
    </source>
</reference>
<gene>
    <name evidence="5" type="ORF">A0H81_12255</name>
</gene>
<evidence type="ECO:0000256" key="3">
    <source>
        <dbReference type="SAM" id="MobiDB-lite"/>
    </source>
</evidence>
<comment type="caution">
    <text evidence="5">The sequence shown here is derived from an EMBL/GenBank/DDBJ whole genome shotgun (WGS) entry which is preliminary data.</text>
</comment>
<dbReference type="OrthoDB" id="3230244at2759"/>
<dbReference type="Pfam" id="PF08593">
    <property type="entry name" value="Mug135_C"/>
    <property type="match status" value="1"/>
</dbReference>
<dbReference type="EMBL" id="LUGG01000023">
    <property type="protein sequence ID" value="OBZ67856.1"/>
    <property type="molecule type" value="Genomic_DNA"/>
</dbReference>
<keyword evidence="6" id="KW-1185">Reference proteome</keyword>
<dbReference type="InterPro" id="IPR013902">
    <property type="entry name" value="Mug135-like_C"/>
</dbReference>
<evidence type="ECO:0000313" key="6">
    <source>
        <dbReference type="Proteomes" id="UP000092993"/>
    </source>
</evidence>
<evidence type="ECO:0000256" key="2">
    <source>
        <dbReference type="SAM" id="Coils"/>
    </source>
</evidence>
<proteinExistence type="inferred from homology"/>
<comment type="similarity">
    <text evidence="1">Belongs to the UPF0612 family.</text>
</comment>